<dbReference type="InterPro" id="IPR001002">
    <property type="entry name" value="Chitin-bd_1"/>
</dbReference>
<accession>A0A6A5TKQ6</accession>
<dbReference type="InterPro" id="IPR011330">
    <property type="entry name" value="Glyco_hydro/deAcase_b/a-brl"/>
</dbReference>
<dbReference type="GO" id="GO:0005975">
    <property type="term" value="P:carbohydrate metabolic process"/>
    <property type="evidence" value="ECO:0007669"/>
    <property type="project" value="InterPro"/>
</dbReference>
<dbReference type="PANTHER" id="PTHR46471">
    <property type="entry name" value="CHITIN DEACETYLASE"/>
    <property type="match status" value="1"/>
</dbReference>
<evidence type="ECO:0000256" key="2">
    <source>
        <dbReference type="ARBA" id="ARBA00022669"/>
    </source>
</evidence>
<keyword evidence="10" id="KW-0472">Membrane</keyword>
<feature type="compositionally biased region" description="Polar residues" evidence="9">
    <location>
        <begin position="447"/>
        <end position="467"/>
    </location>
</feature>
<keyword evidence="2 8" id="KW-0147">Chitin-binding</keyword>
<evidence type="ECO:0000256" key="3">
    <source>
        <dbReference type="ARBA" id="ARBA00022723"/>
    </source>
</evidence>
<feature type="domain" description="NodB homology" evidence="12">
    <location>
        <begin position="213"/>
        <end position="410"/>
    </location>
</feature>
<keyword evidence="3" id="KW-0479">Metal-binding</keyword>
<keyword evidence="14" id="KW-1185">Reference proteome</keyword>
<evidence type="ECO:0000256" key="8">
    <source>
        <dbReference type="PROSITE-ProRule" id="PRU00261"/>
    </source>
</evidence>
<keyword evidence="10" id="KW-0812">Transmembrane</keyword>
<keyword evidence="6" id="KW-0119">Carbohydrate metabolism</keyword>
<protein>
    <submittedName>
        <fullName evidence="13">Glycoside hydrolase/deacetylase</fullName>
    </submittedName>
</protein>
<feature type="disulfide bond" evidence="8">
    <location>
        <begin position="150"/>
        <end position="164"/>
    </location>
</feature>
<dbReference type="PANTHER" id="PTHR46471:SF4">
    <property type="entry name" value="CHITIN DEACETYLASE"/>
    <property type="match status" value="1"/>
</dbReference>
<dbReference type="PROSITE" id="PS50941">
    <property type="entry name" value="CHIT_BIND_I_2"/>
    <property type="match status" value="1"/>
</dbReference>
<dbReference type="InterPro" id="IPR036861">
    <property type="entry name" value="Endochitinase-like_sf"/>
</dbReference>
<feature type="compositionally biased region" description="Polar residues" evidence="9">
    <location>
        <begin position="426"/>
        <end position="439"/>
    </location>
</feature>
<feature type="transmembrane region" description="Helical" evidence="10">
    <location>
        <begin position="70"/>
        <end position="88"/>
    </location>
</feature>
<dbReference type="Pfam" id="PF01522">
    <property type="entry name" value="Polysacc_deac_1"/>
    <property type="match status" value="1"/>
</dbReference>
<feature type="domain" description="Chitin-binding type-1" evidence="11">
    <location>
        <begin position="135"/>
        <end position="179"/>
    </location>
</feature>
<dbReference type="GO" id="GO:0046872">
    <property type="term" value="F:metal ion binding"/>
    <property type="evidence" value="ECO:0007669"/>
    <property type="project" value="UniProtKB-KW"/>
</dbReference>
<evidence type="ECO:0000259" key="11">
    <source>
        <dbReference type="PROSITE" id="PS50941"/>
    </source>
</evidence>
<evidence type="ECO:0000256" key="1">
    <source>
        <dbReference type="ARBA" id="ARBA00001941"/>
    </source>
</evidence>
<dbReference type="OrthoDB" id="407355at2759"/>
<dbReference type="SUPFAM" id="SSF88713">
    <property type="entry name" value="Glycoside hydrolase/deacetylase"/>
    <property type="match status" value="1"/>
</dbReference>
<name>A0A6A5TKQ6_9PLEO</name>
<evidence type="ECO:0000256" key="9">
    <source>
        <dbReference type="SAM" id="MobiDB-lite"/>
    </source>
</evidence>
<dbReference type="SUPFAM" id="SSF57016">
    <property type="entry name" value="Plant lectins/antimicrobial peptides"/>
    <property type="match status" value="1"/>
</dbReference>
<dbReference type="AlphaFoldDB" id="A0A6A5TKQ6"/>
<evidence type="ECO:0000313" key="13">
    <source>
        <dbReference type="EMBL" id="KAF1953241.1"/>
    </source>
</evidence>
<organism evidence="13 14">
    <name type="scientific">Byssothecium circinans</name>
    <dbReference type="NCBI Taxonomy" id="147558"/>
    <lineage>
        <taxon>Eukaryota</taxon>
        <taxon>Fungi</taxon>
        <taxon>Dikarya</taxon>
        <taxon>Ascomycota</taxon>
        <taxon>Pezizomycotina</taxon>
        <taxon>Dothideomycetes</taxon>
        <taxon>Pleosporomycetidae</taxon>
        <taxon>Pleosporales</taxon>
        <taxon>Massarineae</taxon>
        <taxon>Massarinaceae</taxon>
        <taxon>Byssothecium</taxon>
    </lineage>
</organism>
<gene>
    <name evidence="13" type="ORF">CC80DRAFT_478304</name>
</gene>
<dbReference type="PROSITE" id="PS51677">
    <property type="entry name" value="NODB"/>
    <property type="match status" value="1"/>
</dbReference>
<reference evidence="13" key="1">
    <citation type="journal article" date="2020" name="Stud. Mycol.">
        <title>101 Dothideomycetes genomes: a test case for predicting lifestyles and emergence of pathogens.</title>
        <authorList>
            <person name="Haridas S."/>
            <person name="Albert R."/>
            <person name="Binder M."/>
            <person name="Bloem J."/>
            <person name="Labutti K."/>
            <person name="Salamov A."/>
            <person name="Andreopoulos B."/>
            <person name="Baker S."/>
            <person name="Barry K."/>
            <person name="Bills G."/>
            <person name="Bluhm B."/>
            <person name="Cannon C."/>
            <person name="Castanera R."/>
            <person name="Culley D."/>
            <person name="Daum C."/>
            <person name="Ezra D."/>
            <person name="Gonzalez J."/>
            <person name="Henrissat B."/>
            <person name="Kuo A."/>
            <person name="Liang C."/>
            <person name="Lipzen A."/>
            <person name="Lutzoni F."/>
            <person name="Magnuson J."/>
            <person name="Mondo S."/>
            <person name="Nolan M."/>
            <person name="Ohm R."/>
            <person name="Pangilinan J."/>
            <person name="Park H.-J."/>
            <person name="Ramirez L."/>
            <person name="Alfaro M."/>
            <person name="Sun H."/>
            <person name="Tritt A."/>
            <person name="Yoshinaga Y."/>
            <person name="Zwiers L.-H."/>
            <person name="Turgeon B."/>
            <person name="Goodwin S."/>
            <person name="Spatafora J."/>
            <person name="Crous P."/>
            <person name="Grigoriev I."/>
        </authorList>
    </citation>
    <scope>NUCLEOTIDE SEQUENCE</scope>
    <source>
        <strain evidence="13">CBS 675.92</strain>
    </source>
</reference>
<keyword evidence="10" id="KW-1133">Transmembrane helix</keyword>
<keyword evidence="7" id="KW-0170">Cobalt</keyword>
<evidence type="ECO:0000256" key="4">
    <source>
        <dbReference type="ARBA" id="ARBA00022729"/>
    </source>
</evidence>
<evidence type="ECO:0000256" key="6">
    <source>
        <dbReference type="ARBA" id="ARBA00023277"/>
    </source>
</evidence>
<dbReference type="CDD" id="cd10951">
    <property type="entry name" value="CE4_ClCDA_like"/>
    <property type="match status" value="1"/>
</dbReference>
<dbReference type="Proteomes" id="UP000800035">
    <property type="component" value="Unassembled WGS sequence"/>
</dbReference>
<evidence type="ECO:0000256" key="7">
    <source>
        <dbReference type="ARBA" id="ARBA00023285"/>
    </source>
</evidence>
<keyword evidence="5 13" id="KW-0378">Hydrolase</keyword>
<feature type="region of interest" description="Disordered" evidence="9">
    <location>
        <begin position="426"/>
        <end position="478"/>
    </location>
</feature>
<dbReference type="Gene3D" id="3.20.20.370">
    <property type="entry name" value="Glycoside hydrolase/deacetylase"/>
    <property type="match status" value="1"/>
</dbReference>
<dbReference type="CDD" id="cd00035">
    <property type="entry name" value="ChtBD1"/>
    <property type="match status" value="1"/>
</dbReference>
<sequence length="501" mass="54665">MQEHGTHHPTRVQIFQGCAFFPSLLFRRAPNSPHILCVEFPSFFWLLPLLKHSFSIYRCILNLHKASLSMYLTVSILAVTAVVPLVSAHDGVGIPKLVGLDPYTPQTRDLLGSIAARVAGSHSHENHALKHRKDGRECGEGIGSCGQGLCCSRSGFCGSAESYCYSPGCNYQYGPGCPENNPPKGTNTSSIPRDKVGSVAYGGTGIFKCTKPGMVALTYDDGPMKTYTSHILDLLKAHNAKATFFITGNNINKGQIDLVDEYKSVIKRMDAEGHQIASHTYTHLDLSKISSLDRKNQMWMNEMALRNIVDMIPTYMRPPFSSCDSACDKDMAELGYHVTYFDLNGDDYDLNSKEQIQTAKNWFEGNLTEVHSNAADSRRLAIAHDILEQTANNYTEFMLTLLAKHNLRAVSVGECLGDPKENWYRTVNGTGTSSGNSTMREGKENAPASTTSSSRIPTGTQTGSSQKEAPPGTPAGSGSSGLFYSGPVLVMTFALSFLFAL</sequence>
<dbReference type="InterPro" id="IPR018371">
    <property type="entry name" value="Chitin-binding_1_CS"/>
</dbReference>
<evidence type="ECO:0000256" key="5">
    <source>
        <dbReference type="ARBA" id="ARBA00022801"/>
    </source>
</evidence>
<proteinExistence type="predicted"/>
<keyword evidence="8" id="KW-1015">Disulfide bond</keyword>
<comment type="cofactor">
    <cofactor evidence="1">
        <name>Co(2+)</name>
        <dbReference type="ChEBI" id="CHEBI:48828"/>
    </cofactor>
</comment>
<feature type="disulfide bond" evidence="8">
    <location>
        <begin position="145"/>
        <end position="157"/>
    </location>
</feature>
<keyword evidence="4" id="KW-0732">Signal</keyword>
<dbReference type="EMBL" id="ML977005">
    <property type="protein sequence ID" value="KAF1953241.1"/>
    <property type="molecule type" value="Genomic_DNA"/>
</dbReference>
<evidence type="ECO:0000259" key="12">
    <source>
        <dbReference type="PROSITE" id="PS51677"/>
    </source>
</evidence>
<comment type="caution">
    <text evidence="8">Lacks conserved residue(s) required for the propagation of feature annotation.</text>
</comment>
<dbReference type="InterPro" id="IPR002509">
    <property type="entry name" value="NODB_dom"/>
</dbReference>
<dbReference type="GO" id="GO:0008061">
    <property type="term" value="F:chitin binding"/>
    <property type="evidence" value="ECO:0007669"/>
    <property type="project" value="UniProtKB-UniRule"/>
</dbReference>
<evidence type="ECO:0000313" key="14">
    <source>
        <dbReference type="Proteomes" id="UP000800035"/>
    </source>
</evidence>
<dbReference type="PROSITE" id="PS00026">
    <property type="entry name" value="CHIT_BIND_I_1"/>
    <property type="match status" value="1"/>
</dbReference>
<evidence type="ECO:0000256" key="10">
    <source>
        <dbReference type="SAM" id="Phobius"/>
    </source>
</evidence>
<dbReference type="GO" id="GO:0016810">
    <property type="term" value="F:hydrolase activity, acting on carbon-nitrogen (but not peptide) bonds"/>
    <property type="evidence" value="ECO:0007669"/>
    <property type="project" value="InterPro"/>
</dbReference>